<dbReference type="AlphaFoldDB" id="A0A2M4D5B6"/>
<reference evidence="2" key="1">
    <citation type="submission" date="2018-01" db="EMBL/GenBank/DDBJ databases">
        <title>An insight into the sialome of Amazonian anophelines.</title>
        <authorList>
            <person name="Ribeiro J.M."/>
            <person name="Scarpassa V."/>
            <person name="Calvo E."/>
        </authorList>
    </citation>
    <scope>NUCLEOTIDE SEQUENCE</scope>
</reference>
<evidence type="ECO:0000256" key="1">
    <source>
        <dbReference type="SAM" id="SignalP"/>
    </source>
</evidence>
<protein>
    <submittedName>
        <fullName evidence="2">Putative secreted protein</fullName>
    </submittedName>
</protein>
<feature type="chain" id="PRO_5014676044" evidence="1">
    <location>
        <begin position="22"/>
        <end position="69"/>
    </location>
</feature>
<accession>A0A2M4D5B6</accession>
<organism evidence="2">
    <name type="scientific">Anopheles darlingi</name>
    <name type="common">Mosquito</name>
    <dbReference type="NCBI Taxonomy" id="43151"/>
    <lineage>
        <taxon>Eukaryota</taxon>
        <taxon>Metazoa</taxon>
        <taxon>Ecdysozoa</taxon>
        <taxon>Arthropoda</taxon>
        <taxon>Hexapoda</taxon>
        <taxon>Insecta</taxon>
        <taxon>Pterygota</taxon>
        <taxon>Neoptera</taxon>
        <taxon>Endopterygota</taxon>
        <taxon>Diptera</taxon>
        <taxon>Nematocera</taxon>
        <taxon>Culicoidea</taxon>
        <taxon>Culicidae</taxon>
        <taxon>Anophelinae</taxon>
        <taxon>Anopheles</taxon>
    </lineage>
</organism>
<evidence type="ECO:0000313" key="2">
    <source>
        <dbReference type="EMBL" id="MBW72753.1"/>
    </source>
</evidence>
<keyword evidence="1" id="KW-0732">Signal</keyword>
<dbReference type="EMBL" id="GGFL01008575">
    <property type="protein sequence ID" value="MBW72753.1"/>
    <property type="molecule type" value="Transcribed_RNA"/>
</dbReference>
<sequence length="69" mass="7932">MCHLTSALYSLVLSSCWPLRACCVNDGELCTLGVLSSARGVRRCITFNLLQLRHYYYLYFYILTQPYGT</sequence>
<name>A0A2M4D5B6_ANODA</name>
<feature type="signal peptide" evidence="1">
    <location>
        <begin position="1"/>
        <end position="21"/>
    </location>
</feature>
<proteinExistence type="predicted"/>